<dbReference type="Pfam" id="PF24415">
    <property type="entry name" value="Ig_Irg-7"/>
    <property type="match status" value="1"/>
</dbReference>
<dbReference type="EMBL" id="WIXE01025192">
    <property type="protein sequence ID" value="KAK5964930.1"/>
    <property type="molecule type" value="Genomic_DNA"/>
</dbReference>
<evidence type="ECO:0000313" key="4">
    <source>
        <dbReference type="Proteomes" id="UP001331761"/>
    </source>
</evidence>
<dbReference type="InterPro" id="IPR057085">
    <property type="entry name" value="Ig_Irg-7"/>
</dbReference>
<protein>
    <recommendedName>
        <fullName evidence="2">MD domain-containing protein</fullName>
    </recommendedName>
</protein>
<comment type="caution">
    <text evidence="3">The sequence shown here is derived from an EMBL/GenBank/DDBJ whole genome shotgun (WGS) entry which is preliminary data.</text>
</comment>
<dbReference type="Pfam" id="PF23623">
    <property type="entry name" value="GBD_IRG7_N"/>
    <property type="match status" value="1"/>
</dbReference>
<keyword evidence="1" id="KW-0732">Signal</keyword>
<dbReference type="InterPro" id="IPR053295">
    <property type="entry name" value="Innate_immunity_reg"/>
</dbReference>
<keyword evidence="4" id="KW-1185">Reference proteome</keyword>
<organism evidence="3 4">
    <name type="scientific">Trichostrongylus colubriformis</name>
    <name type="common">Black scour worm</name>
    <dbReference type="NCBI Taxonomy" id="6319"/>
    <lineage>
        <taxon>Eukaryota</taxon>
        <taxon>Metazoa</taxon>
        <taxon>Ecdysozoa</taxon>
        <taxon>Nematoda</taxon>
        <taxon>Chromadorea</taxon>
        <taxon>Rhabditida</taxon>
        <taxon>Rhabditina</taxon>
        <taxon>Rhabditomorpha</taxon>
        <taxon>Strongyloidea</taxon>
        <taxon>Trichostrongylidae</taxon>
        <taxon>Trichostrongylus</taxon>
    </lineage>
</organism>
<dbReference type="InterPro" id="IPR006582">
    <property type="entry name" value="MD_domain"/>
</dbReference>
<accession>A0AAN8F9K9</accession>
<evidence type="ECO:0000313" key="3">
    <source>
        <dbReference type="EMBL" id="KAK5964930.1"/>
    </source>
</evidence>
<dbReference type="Proteomes" id="UP001331761">
    <property type="component" value="Unassembled WGS sequence"/>
</dbReference>
<feature type="non-terminal residue" evidence="3">
    <location>
        <position position="277"/>
    </location>
</feature>
<dbReference type="SMART" id="SM00604">
    <property type="entry name" value="MD"/>
    <property type="match status" value="1"/>
</dbReference>
<feature type="domain" description="MD" evidence="2">
    <location>
        <begin position="158"/>
        <end position="277"/>
    </location>
</feature>
<name>A0AAN8F9K9_TRICO</name>
<dbReference type="AlphaFoldDB" id="A0AAN8F9K9"/>
<dbReference type="PANTHER" id="PTHR47324">
    <property type="entry name" value="PROTEIN IRG-7-RELATED"/>
    <property type="match status" value="1"/>
</dbReference>
<proteinExistence type="predicted"/>
<dbReference type="PANTHER" id="PTHR47324:SF2">
    <property type="entry name" value="EGF-LIKE DOMAIN-CONTAINING PROTEIN-RELATED"/>
    <property type="match status" value="1"/>
</dbReference>
<evidence type="ECO:0000259" key="2">
    <source>
        <dbReference type="SMART" id="SM00604"/>
    </source>
</evidence>
<reference evidence="3 4" key="1">
    <citation type="submission" date="2019-10" db="EMBL/GenBank/DDBJ databases">
        <title>Assembly and Annotation for the nematode Trichostrongylus colubriformis.</title>
        <authorList>
            <person name="Martin J."/>
        </authorList>
    </citation>
    <scope>NUCLEOTIDE SEQUENCE [LARGE SCALE GENOMIC DNA]</scope>
    <source>
        <strain evidence="3">G859</strain>
        <tissue evidence="3">Whole worm</tissue>
    </source>
</reference>
<dbReference type="InterPro" id="IPR057086">
    <property type="entry name" value="GBD_Irg-7_N"/>
</dbReference>
<sequence length="277" mass="31050">MRLLLLLQLFLSVATAQSNNWSRGISSSFFSRPAHEELPNFYEAPTEPIHKRVKRAIYATLGFTSQCEPGWTGQYCENPVCSDADKLPPSDVDYQLIDLLNLPSGCTGKYYVPIDSVSPVVLIEVNAAGRAYLNLTDSNGSVMTCDGIFNEGYTVCRYFDLVPGPYQLTVDNGGVPTSKCLVQTYSYSSLSIVQRFTLSPQTDIAPYSESAIEGRPTYFVSHVYNLTMQGEVRAVTIRTDTSSVPVYRSLLTKRFVCNFEYYAGQFLCDRNNRYVYH</sequence>
<feature type="chain" id="PRO_5042866065" description="MD domain-containing protein" evidence="1">
    <location>
        <begin position="17"/>
        <end position="277"/>
    </location>
</feature>
<evidence type="ECO:0000256" key="1">
    <source>
        <dbReference type="SAM" id="SignalP"/>
    </source>
</evidence>
<feature type="signal peptide" evidence="1">
    <location>
        <begin position="1"/>
        <end position="16"/>
    </location>
</feature>
<gene>
    <name evidence="3" type="ORF">GCK32_015653</name>
</gene>